<dbReference type="EMBL" id="FOPM01000001">
    <property type="protein sequence ID" value="SFG27093.1"/>
    <property type="molecule type" value="Genomic_DNA"/>
</dbReference>
<dbReference type="OrthoDB" id="8455292at2"/>
<sequence length="375" mass="39648">MHPSVDDAPDLSGLIELSRLDTLDLKPVILRVQTDLFLSAPFRDRKTVEAFEALAGGLIPIVDEETAEIVAHKLAGFAETPPGLLAALAARGGKIRDVVVAQAPRLTPSIIEAALADGADLGAALAGRADLNRATANALAARDVPEVDMALAHNTRITFSAEALTRLVGRGRRSAELGRALLARTDLAPADLSPLFLLADEDHRDAIAEAVAGTANLRPCPAPPREAGAVLMGFSGRGDVAGFIGALAEMLGLRRDFLATTPDPHVRYDLLTLALRAAGLHEEEAVYVFLTLNEAVARSVDRVFTLVKLFRKVERPAARDLLGAILGTALPDRAGDPRAHQPYNAPDAARPRVSPSAVERAPARPALPGRARQTS</sequence>
<name>A0A1I2QHI1_9HYPH</name>
<feature type="region of interest" description="Disordered" evidence="1">
    <location>
        <begin position="333"/>
        <end position="375"/>
    </location>
</feature>
<dbReference type="Proteomes" id="UP000199229">
    <property type="component" value="Unassembled WGS sequence"/>
</dbReference>
<protein>
    <recommendedName>
        <fullName evidence="4">DUF2336 domain-containing protein</fullName>
    </recommendedName>
</protein>
<dbReference type="AlphaFoldDB" id="A0A1I2QHI1"/>
<evidence type="ECO:0000313" key="3">
    <source>
        <dbReference type="Proteomes" id="UP000199229"/>
    </source>
</evidence>
<gene>
    <name evidence="2" type="ORF">SAMN05192565_101106</name>
</gene>
<dbReference type="Pfam" id="PF10098">
    <property type="entry name" value="DUF2336"/>
    <property type="match status" value="1"/>
</dbReference>
<evidence type="ECO:0008006" key="4">
    <source>
        <dbReference type="Google" id="ProtNLM"/>
    </source>
</evidence>
<dbReference type="RefSeq" id="WP_091967720.1">
    <property type="nucleotide sequence ID" value="NZ_FOPM01000001.1"/>
</dbReference>
<reference evidence="3" key="1">
    <citation type="submission" date="2016-10" db="EMBL/GenBank/DDBJ databases">
        <authorList>
            <person name="Varghese N."/>
            <person name="Submissions S."/>
        </authorList>
    </citation>
    <scope>NUCLEOTIDE SEQUENCE [LARGE SCALE GENOMIC DNA]</scope>
    <source>
        <strain evidence="3">Gh-105</strain>
    </source>
</reference>
<proteinExistence type="predicted"/>
<keyword evidence="3" id="KW-1185">Reference proteome</keyword>
<evidence type="ECO:0000256" key="1">
    <source>
        <dbReference type="SAM" id="MobiDB-lite"/>
    </source>
</evidence>
<accession>A0A1I2QHI1</accession>
<evidence type="ECO:0000313" key="2">
    <source>
        <dbReference type="EMBL" id="SFG27093.1"/>
    </source>
</evidence>
<feature type="compositionally biased region" description="Low complexity" evidence="1">
    <location>
        <begin position="363"/>
        <end position="375"/>
    </location>
</feature>
<dbReference type="InterPro" id="IPR019285">
    <property type="entry name" value="DUF2336"/>
</dbReference>
<organism evidence="2 3">
    <name type="scientific">Methylobacterium gossipiicola</name>
    <dbReference type="NCBI Taxonomy" id="582675"/>
    <lineage>
        <taxon>Bacteria</taxon>
        <taxon>Pseudomonadati</taxon>
        <taxon>Pseudomonadota</taxon>
        <taxon>Alphaproteobacteria</taxon>
        <taxon>Hyphomicrobiales</taxon>
        <taxon>Methylobacteriaceae</taxon>
        <taxon>Methylobacterium</taxon>
    </lineage>
</organism>